<dbReference type="RefSeq" id="WP_369017580.1">
    <property type="nucleotide sequence ID" value="NZ_CP121689.1"/>
</dbReference>
<keyword evidence="3" id="KW-1185">Reference proteome</keyword>
<dbReference type="SUPFAM" id="SSF51726">
    <property type="entry name" value="UROD/MetE-like"/>
    <property type="match status" value="1"/>
</dbReference>
<evidence type="ECO:0000313" key="2">
    <source>
        <dbReference type="EMBL" id="WZL75433.1"/>
    </source>
</evidence>
<dbReference type="PANTHER" id="PTHR47099">
    <property type="entry name" value="METHYLCOBAMIDE:COM METHYLTRANSFERASE MTBA"/>
    <property type="match status" value="1"/>
</dbReference>
<proteinExistence type="predicted"/>
<gene>
    <name evidence="2" type="ORF">QBE54_07505</name>
</gene>
<protein>
    <submittedName>
        <fullName evidence="2">Uroporphyrinogen decarboxylase family protein</fullName>
    </submittedName>
</protein>
<accession>A0ABZ2YAT7</accession>
<evidence type="ECO:0000259" key="1">
    <source>
        <dbReference type="Pfam" id="PF01208"/>
    </source>
</evidence>
<evidence type="ECO:0000313" key="3">
    <source>
        <dbReference type="Proteomes" id="UP001461341"/>
    </source>
</evidence>
<dbReference type="PANTHER" id="PTHR47099:SF1">
    <property type="entry name" value="METHYLCOBAMIDE:COM METHYLTRANSFERASE MTBA"/>
    <property type="match status" value="1"/>
</dbReference>
<name>A0ABZ2YAT7_9BACT</name>
<dbReference type="Proteomes" id="UP001461341">
    <property type="component" value="Chromosome"/>
</dbReference>
<dbReference type="InterPro" id="IPR000257">
    <property type="entry name" value="Uroporphyrinogen_deCOase"/>
</dbReference>
<sequence>MISNDLEEEANVIYRNEEVVEIHLFKSTNKMVFREVFVAPRDDAPWLLERPVKAFEDWIEYKKFLFPPSFEIVAEEIEEAYKETGDAGIVSLAISGLFFDLLISSREGGLEKVFEDLFEHPSFFKRLHREFIDHTKEKMKAICKVTKKFDEFFVGCSYSAIPIINPKLYREWEIPFLREITEFAHMFGKPLHLHQHGRVMGIIEDIAEAGVDLLCPLESPPLGDVDLGLVKRRFGDRLALKGNVRTRVLCEGTLGEIEAEVKDCIYKAASGGGFVLGTGDQVHRDTPFENIVFMRELCKRYGSYPISVTSG</sequence>
<organism evidence="2 3">
    <name type="scientific">Thermatribacter velox</name>
    <dbReference type="NCBI Taxonomy" id="3039681"/>
    <lineage>
        <taxon>Bacteria</taxon>
        <taxon>Pseudomonadati</taxon>
        <taxon>Atribacterota</taxon>
        <taxon>Atribacteria</taxon>
        <taxon>Atribacterales</taxon>
        <taxon>Thermatribacteraceae</taxon>
        <taxon>Thermatribacter</taxon>
    </lineage>
</organism>
<feature type="domain" description="Uroporphyrinogen decarboxylase (URO-D)" evidence="1">
    <location>
        <begin position="49"/>
        <end position="301"/>
    </location>
</feature>
<dbReference type="InterPro" id="IPR038071">
    <property type="entry name" value="UROD/MetE-like_sf"/>
</dbReference>
<dbReference type="Pfam" id="PF01208">
    <property type="entry name" value="URO-D"/>
    <property type="match status" value="1"/>
</dbReference>
<reference evidence="2 3" key="1">
    <citation type="submission" date="2023-03" db="EMBL/GenBank/DDBJ databases">
        <title>Novel Species.</title>
        <authorList>
            <person name="Ma S."/>
        </authorList>
    </citation>
    <scope>NUCLEOTIDE SEQUENCE [LARGE SCALE GENOMIC DNA]</scope>
    <source>
        <strain evidence="2 3">B11</strain>
    </source>
</reference>
<dbReference type="EMBL" id="CP121689">
    <property type="protein sequence ID" value="WZL75433.1"/>
    <property type="molecule type" value="Genomic_DNA"/>
</dbReference>
<dbReference type="Gene3D" id="3.20.20.210">
    <property type="match status" value="1"/>
</dbReference>
<dbReference type="InterPro" id="IPR052024">
    <property type="entry name" value="Methanogen_methyltrans"/>
</dbReference>